<dbReference type="RefSeq" id="WP_187683794.1">
    <property type="nucleotide sequence ID" value="NZ_AP023396.1"/>
</dbReference>
<dbReference type="Proteomes" id="UP000516173">
    <property type="component" value="Chromosome"/>
</dbReference>
<organism evidence="9 10">
    <name type="scientific">Nocardia wallacei</name>
    <dbReference type="NCBI Taxonomy" id="480035"/>
    <lineage>
        <taxon>Bacteria</taxon>
        <taxon>Bacillati</taxon>
        <taxon>Actinomycetota</taxon>
        <taxon>Actinomycetes</taxon>
        <taxon>Mycobacteriales</taxon>
        <taxon>Nocardiaceae</taxon>
        <taxon>Nocardia</taxon>
    </lineage>
</organism>
<keyword evidence="2" id="KW-0813">Transport</keyword>
<feature type="transmembrane region" description="Helical" evidence="7">
    <location>
        <begin position="31"/>
        <end position="53"/>
    </location>
</feature>
<comment type="subcellular location">
    <subcellularLocation>
        <location evidence="1">Cell membrane</location>
        <topology evidence="1">Multi-pass membrane protein</topology>
    </subcellularLocation>
</comment>
<evidence type="ECO:0000256" key="4">
    <source>
        <dbReference type="ARBA" id="ARBA00022692"/>
    </source>
</evidence>
<dbReference type="SUPFAM" id="SSF103473">
    <property type="entry name" value="MFS general substrate transporter"/>
    <property type="match status" value="1"/>
</dbReference>
<dbReference type="NCBIfam" id="TIGR00711">
    <property type="entry name" value="efflux_EmrB"/>
    <property type="match status" value="1"/>
</dbReference>
<dbReference type="GeneID" id="80349010"/>
<feature type="transmembrane region" description="Helical" evidence="7">
    <location>
        <begin position="188"/>
        <end position="206"/>
    </location>
</feature>
<dbReference type="Gene3D" id="1.20.1250.20">
    <property type="entry name" value="MFS general substrate transporter like domains"/>
    <property type="match status" value="1"/>
</dbReference>
<dbReference type="AlphaFoldDB" id="A0A7G1KNH4"/>
<feature type="transmembrane region" description="Helical" evidence="7">
    <location>
        <begin position="285"/>
        <end position="312"/>
    </location>
</feature>
<evidence type="ECO:0000256" key="7">
    <source>
        <dbReference type="SAM" id="Phobius"/>
    </source>
</evidence>
<dbReference type="KEGG" id="nwl:NWFMUON74_45540"/>
<keyword evidence="5 7" id="KW-1133">Transmembrane helix</keyword>
<evidence type="ECO:0000313" key="9">
    <source>
        <dbReference type="EMBL" id="BCK56782.1"/>
    </source>
</evidence>
<gene>
    <name evidence="9" type="ORF">NWFMUON74_45540</name>
</gene>
<keyword evidence="10" id="KW-1185">Reference proteome</keyword>
<keyword evidence="3" id="KW-1003">Cell membrane</keyword>
<evidence type="ECO:0000256" key="3">
    <source>
        <dbReference type="ARBA" id="ARBA00022475"/>
    </source>
</evidence>
<dbReference type="PANTHER" id="PTHR42718">
    <property type="entry name" value="MAJOR FACILITATOR SUPERFAMILY MULTIDRUG TRANSPORTER MFSC"/>
    <property type="match status" value="1"/>
</dbReference>
<feature type="transmembrane region" description="Helical" evidence="7">
    <location>
        <begin position="377"/>
        <end position="403"/>
    </location>
</feature>
<dbReference type="PROSITE" id="PS00216">
    <property type="entry name" value="SUGAR_TRANSPORT_1"/>
    <property type="match status" value="1"/>
</dbReference>
<feature type="domain" description="Major facilitator superfamily (MFS) profile" evidence="8">
    <location>
        <begin position="31"/>
        <end position="473"/>
    </location>
</feature>
<dbReference type="Pfam" id="PF07690">
    <property type="entry name" value="MFS_1"/>
    <property type="match status" value="1"/>
</dbReference>
<feature type="transmembrane region" description="Helical" evidence="7">
    <location>
        <begin position="350"/>
        <end position="371"/>
    </location>
</feature>
<evidence type="ECO:0000256" key="1">
    <source>
        <dbReference type="ARBA" id="ARBA00004651"/>
    </source>
</evidence>
<protein>
    <recommendedName>
        <fullName evidence="8">Major facilitator superfamily (MFS) profile domain-containing protein</fullName>
    </recommendedName>
</protein>
<dbReference type="InterPro" id="IPR011701">
    <property type="entry name" value="MFS"/>
</dbReference>
<dbReference type="GO" id="GO:0005886">
    <property type="term" value="C:plasma membrane"/>
    <property type="evidence" value="ECO:0007669"/>
    <property type="project" value="UniProtKB-SubCell"/>
</dbReference>
<accession>A0A7G1KNH4</accession>
<dbReference type="PROSITE" id="PS50850">
    <property type="entry name" value="MFS"/>
    <property type="match status" value="1"/>
</dbReference>
<keyword evidence="4 7" id="KW-0812">Transmembrane</keyword>
<evidence type="ECO:0000256" key="5">
    <source>
        <dbReference type="ARBA" id="ARBA00022989"/>
    </source>
</evidence>
<feature type="transmembrane region" description="Helical" evidence="7">
    <location>
        <begin position="424"/>
        <end position="445"/>
    </location>
</feature>
<evidence type="ECO:0000313" key="10">
    <source>
        <dbReference type="Proteomes" id="UP000516173"/>
    </source>
</evidence>
<feature type="transmembrane region" description="Helical" evidence="7">
    <location>
        <begin position="98"/>
        <end position="117"/>
    </location>
</feature>
<feature type="transmembrane region" description="Helical" evidence="7">
    <location>
        <begin position="157"/>
        <end position="182"/>
    </location>
</feature>
<feature type="transmembrane region" description="Helical" evidence="7">
    <location>
        <begin position="242"/>
        <end position="265"/>
    </location>
</feature>
<sequence length="480" mass="49958">MTDDVADKVSTQASAYPLPAGARAPIEPRRVLLITSVATFVAFLDMSVVNVAFSDIFESFPGTALPTLSWVVSGYAVFFAAVLTPVGRYADVFGRKAVFLWSLLAFTIASALCTAAPTVEFLIGARFLQGLAAGGMIPAALGLVLGAYPPERRVAAVAAWAAASSAAAAFGPALGGLLVWAWDWRAVFLINVPVGLVAFVIGRNWLPEIKPEVRERPDPLGAILIALGVGTVVVGLTQGGEWGWLSAGFIAATVGGLVLLAAGILRSMRHRVPVFEVQLWADRKFAAASAVSFLFGIAMFAWLLACPLYTIVVWKYSIWEAGLANSPGAFTAAIGAGVVGKSKHPDIQRLATIAGAVLFGVSGVLFALLLHEQTRFLAVWLPVGLLSGLAIGLLMTAVSSAAATSVPQEKFASGYGMSMTARQMGGGLGIAAFAAITTTVTTGWLDGLHAVFWFAAAAMVPVVLAALPMTDARPVGADRV</sequence>
<evidence type="ECO:0000256" key="6">
    <source>
        <dbReference type="ARBA" id="ARBA00023136"/>
    </source>
</evidence>
<dbReference type="InterPro" id="IPR020846">
    <property type="entry name" value="MFS_dom"/>
</dbReference>
<evidence type="ECO:0000256" key="2">
    <source>
        <dbReference type="ARBA" id="ARBA00022448"/>
    </source>
</evidence>
<dbReference type="InterPro" id="IPR004638">
    <property type="entry name" value="EmrB-like"/>
</dbReference>
<name>A0A7G1KNH4_9NOCA</name>
<feature type="transmembrane region" description="Helical" evidence="7">
    <location>
        <begin position="218"/>
        <end position="236"/>
    </location>
</feature>
<feature type="transmembrane region" description="Helical" evidence="7">
    <location>
        <begin position="451"/>
        <end position="469"/>
    </location>
</feature>
<dbReference type="GO" id="GO:0022857">
    <property type="term" value="F:transmembrane transporter activity"/>
    <property type="evidence" value="ECO:0007669"/>
    <property type="project" value="InterPro"/>
</dbReference>
<proteinExistence type="predicted"/>
<dbReference type="PANTHER" id="PTHR42718:SF48">
    <property type="entry name" value="CONSERVED TWO-DOMAIN MEMBRANE PROTEIN-RELATED"/>
    <property type="match status" value="1"/>
</dbReference>
<dbReference type="Gene3D" id="1.20.1720.10">
    <property type="entry name" value="Multidrug resistance protein D"/>
    <property type="match status" value="1"/>
</dbReference>
<reference evidence="9 10" key="1">
    <citation type="submission" date="2020-08" db="EMBL/GenBank/DDBJ databases">
        <title>Genome Sequencing of Nocardia wallacei strain FMUON74 and assembly.</title>
        <authorList>
            <person name="Toyokawa M."/>
            <person name="Uesaka K."/>
        </authorList>
    </citation>
    <scope>NUCLEOTIDE SEQUENCE [LARGE SCALE GENOMIC DNA]</scope>
    <source>
        <strain evidence="9 10">FMUON74</strain>
    </source>
</reference>
<dbReference type="InterPro" id="IPR005829">
    <property type="entry name" value="Sugar_transporter_CS"/>
</dbReference>
<dbReference type="EMBL" id="AP023396">
    <property type="protein sequence ID" value="BCK56782.1"/>
    <property type="molecule type" value="Genomic_DNA"/>
</dbReference>
<feature type="transmembrane region" description="Helical" evidence="7">
    <location>
        <begin position="123"/>
        <end position="145"/>
    </location>
</feature>
<keyword evidence="6 7" id="KW-0472">Membrane</keyword>
<feature type="transmembrane region" description="Helical" evidence="7">
    <location>
        <begin position="65"/>
        <end position="86"/>
    </location>
</feature>
<dbReference type="InterPro" id="IPR036259">
    <property type="entry name" value="MFS_trans_sf"/>
</dbReference>
<dbReference type="CDD" id="cd17321">
    <property type="entry name" value="MFS_MMR_MDR_like"/>
    <property type="match status" value="1"/>
</dbReference>
<evidence type="ECO:0000259" key="8">
    <source>
        <dbReference type="PROSITE" id="PS50850"/>
    </source>
</evidence>